<evidence type="ECO:0000256" key="2">
    <source>
        <dbReference type="ARBA" id="ARBA00004609"/>
    </source>
</evidence>
<dbReference type="Pfam" id="PF00722">
    <property type="entry name" value="Glyco_hydro_16"/>
    <property type="match status" value="1"/>
</dbReference>
<feature type="chain" id="PRO_5028911296" description="Crh-like protein" evidence="19">
    <location>
        <begin position="23"/>
        <end position="411"/>
    </location>
</feature>
<evidence type="ECO:0000256" key="10">
    <source>
        <dbReference type="ARBA" id="ARBA00023180"/>
    </source>
</evidence>
<dbReference type="InterPro" id="IPR000757">
    <property type="entry name" value="Beta-glucanase-like"/>
</dbReference>
<feature type="signal peptide" evidence="19">
    <location>
        <begin position="1"/>
        <end position="22"/>
    </location>
</feature>
<evidence type="ECO:0000256" key="11">
    <source>
        <dbReference type="ARBA" id="ARBA00023288"/>
    </source>
</evidence>
<keyword evidence="9 15" id="KW-0472">Membrane</keyword>
<keyword evidence="4" id="KW-0336">GPI-anchor</keyword>
<dbReference type="InterPro" id="IPR017168">
    <property type="entry name" value="CHR-like"/>
</dbReference>
<keyword evidence="22" id="KW-1185">Reference proteome</keyword>
<evidence type="ECO:0000313" key="21">
    <source>
        <dbReference type="EMBL" id="QKX62132.1"/>
    </source>
</evidence>
<dbReference type="KEGG" id="trg:TRUGW13939_09289"/>
<keyword evidence="3" id="KW-1003">Cell membrane</keyword>
<organism evidence="21 22">
    <name type="scientific">Talaromyces rugulosus</name>
    <name type="common">Penicillium rugulosum</name>
    <dbReference type="NCBI Taxonomy" id="121627"/>
    <lineage>
        <taxon>Eukaryota</taxon>
        <taxon>Fungi</taxon>
        <taxon>Dikarya</taxon>
        <taxon>Ascomycota</taxon>
        <taxon>Pezizomycotina</taxon>
        <taxon>Eurotiomycetes</taxon>
        <taxon>Eurotiomycetidae</taxon>
        <taxon>Eurotiales</taxon>
        <taxon>Trichocomaceae</taxon>
        <taxon>Talaromyces</taxon>
        <taxon>Talaromyces sect. Islandici</taxon>
    </lineage>
</organism>
<evidence type="ECO:0000256" key="9">
    <source>
        <dbReference type="ARBA" id="ARBA00023136"/>
    </source>
</evidence>
<dbReference type="PANTHER" id="PTHR10963">
    <property type="entry name" value="GLYCOSYL HYDROLASE-RELATED"/>
    <property type="match status" value="1"/>
</dbReference>
<gene>
    <name evidence="21" type="ORF">TRUGW13939_09289</name>
</gene>
<comment type="similarity">
    <text evidence="14">Belongs to the glycosyl hydrolase 16 family. CRH1 subfamily.</text>
</comment>
<feature type="disulfide bond" evidence="17">
    <location>
        <begin position="28"/>
        <end position="35"/>
    </location>
</feature>
<dbReference type="GO" id="GO:0016757">
    <property type="term" value="F:glycosyltransferase activity"/>
    <property type="evidence" value="ECO:0007669"/>
    <property type="project" value="UniProtKB-KW"/>
</dbReference>
<keyword evidence="13" id="KW-0961">Cell wall biogenesis/degradation</keyword>
<dbReference type="AlphaFoldDB" id="A0A7H8R6Y3"/>
<evidence type="ECO:0000313" key="22">
    <source>
        <dbReference type="Proteomes" id="UP000509510"/>
    </source>
</evidence>
<proteinExistence type="inferred from homology"/>
<comment type="catalytic activity">
    <reaction evidence="1">
        <text>Random endo-hydrolysis of N-acetyl-beta-D-glucosaminide (1-&gt;4)-beta-linkages in chitin and chitodextrins.</text>
        <dbReference type="EC" id="3.2.1.14"/>
    </reaction>
</comment>
<dbReference type="Gene3D" id="2.60.120.200">
    <property type="match status" value="1"/>
</dbReference>
<keyword evidence="11" id="KW-0449">Lipoprotein</keyword>
<evidence type="ECO:0000256" key="8">
    <source>
        <dbReference type="ARBA" id="ARBA00022801"/>
    </source>
</evidence>
<accession>A0A7H8R6Y3</accession>
<dbReference type="PANTHER" id="PTHR10963:SF27">
    <property type="entry name" value="GLYCOSIDASE-RELATED"/>
    <property type="match status" value="1"/>
</dbReference>
<evidence type="ECO:0000256" key="16">
    <source>
        <dbReference type="PIRSR" id="PIRSR037299-1"/>
    </source>
</evidence>
<dbReference type="GO" id="GO:0009277">
    <property type="term" value="C:fungal-type cell wall"/>
    <property type="evidence" value="ECO:0007669"/>
    <property type="project" value="TreeGrafter"/>
</dbReference>
<dbReference type="GO" id="GO:0031505">
    <property type="term" value="P:fungal-type cell wall organization"/>
    <property type="evidence" value="ECO:0007669"/>
    <property type="project" value="TreeGrafter"/>
</dbReference>
<keyword evidence="17" id="KW-1015">Disulfide bond</keyword>
<dbReference type="SUPFAM" id="SSF49899">
    <property type="entry name" value="Concanavalin A-like lectins/glucanases"/>
    <property type="match status" value="1"/>
</dbReference>
<feature type="active site" description="Proton donor" evidence="16">
    <location>
        <position position="124"/>
    </location>
</feature>
<feature type="compositionally biased region" description="Low complexity" evidence="18">
    <location>
        <begin position="272"/>
        <end position="333"/>
    </location>
</feature>
<dbReference type="EC" id="3.2.-.-" evidence="15"/>
<dbReference type="RefSeq" id="XP_035348306.1">
    <property type="nucleotide sequence ID" value="XM_035492413.1"/>
</dbReference>
<keyword evidence="10" id="KW-0325">Glycoprotein</keyword>
<evidence type="ECO:0000256" key="12">
    <source>
        <dbReference type="ARBA" id="ARBA00023295"/>
    </source>
</evidence>
<dbReference type="GO" id="GO:0098552">
    <property type="term" value="C:side of membrane"/>
    <property type="evidence" value="ECO:0007669"/>
    <property type="project" value="UniProtKB-KW"/>
</dbReference>
<evidence type="ECO:0000256" key="14">
    <source>
        <dbReference type="ARBA" id="ARBA00038074"/>
    </source>
</evidence>
<evidence type="ECO:0000256" key="19">
    <source>
        <dbReference type="SAM" id="SignalP"/>
    </source>
</evidence>
<reference evidence="22" key="1">
    <citation type="submission" date="2020-06" db="EMBL/GenBank/DDBJ databases">
        <title>A chromosome-scale genome assembly of Talaromyces rugulosus W13939.</title>
        <authorList>
            <person name="Wang B."/>
            <person name="Guo L."/>
            <person name="Ye K."/>
            <person name="Wang L."/>
        </authorList>
    </citation>
    <scope>NUCLEOTIDE SEQUENCE [LARGE SCALE GENOMIC DNA]</scope>
    <source>
        <strain evidence="22">W13939</strain>
    </source>
</reference>
<evidence type="ECO:0000256" key="3">
    <source>
        <dbReference type="ARBA" id="ARBA00022475"/>
    </source>
</evidence>
<evidence type="ECO:0000256" key="5">
    <source>
        <dbReference type="ARBA" id="ARBA00022676"/>
    </source>
</evidence>
<dbReference type="Proteomes" id="UP000509510">
    <property type="component" value="Chromosome V"/>
</dbReference>
<evidence type="ECO:0000256" key="15">
    <source>
        <dbReference type="PIRNR" id="PIRNR037299"/>
    </source>
</evidence>
<dbReference type="OrthoDB" id="4781at2759"/>
<name>A0A7H8R6Y3_TALRU</name>
<dbReference type="EMBL" id="CP055902">
    <property type="protein sequence ID" value="QKX62132.1"/>
    <property type="molecule type" value="Genomic_DNA"/>
</dbReference>
<keyword evidence="6" id="KW-0808">Transferase</keyword>
<keyword evidence="8 15" id="KW-0378">Hydrolase</keyword>
<protein>
    <recommendedName>
        <fullName evidence="15">Crh-like protein</fullName>
        <ecNumber evidence="15">3.2.-.-</ecNumber>
    </recommendedName>
</protein>
<evidence type="ECO:0000256" key="13">
    <source>
        <dbReference type="ARBA" id="ARBA00023316"/>
    </source>
</evidence>
<dbReference type="PIRSF" id="PIRSF037299">
    <property type="entry name" value="Glycosidase_CRH1_prd"/>
    <property type="match status" value="1"/>
</dbReference>
<evidence type="ECO:0000256" key="1">
    <source>
        <dbReference type="ARBA" id="ARBA00000822"/>
    </source>
</evidence>
<evidence type="ECO:0000256" key="18">
    <source>
        <dbReference type="SAM" id="MobiDB-lite"/>
    </source>
</evidence>
<feature type="domain" description="GH16" evidence="20">
    <location>
        <begin position="24"/>
        <end position="236"/>
    </location>
</feature>
<evidence type="ECO:0000256" key="6">
    <source>
        <dbReference type="ARBA" id="ARBA00022679"/>
    </source>
</evidence>
<keyword evidence="5" id="KW-0328">Glycosyltransferase</keyword>
<evidence type="ECO:0000256" key="4">
    <source>
        <dbReference type="ARBA" id="ARBA00022622"/>
    </source>
</evidence>
<feature type="region of interest" description="Disordered" evidence="18">
    <location>
        <begin position="261"/>
        <end position="389"/>
    </location>
</feature>
<evidence type="ECO:0000259" key="20">
    <source>
        <dbReference type="PROSITE" id="PS51762"/>
    </source>
</evidence>
<sequence>MHSTLIKSAAVLLAAAMPMVSAQTSTTCNPLEKTCPEDSGMGATLSSDFTAGASDDWTVTNGEITYNDQGAGFTVAKHGDSPTIQTKDYFFFGTAEVKMQAAPGTGIVSSIVLESDDLDEIDWEALGGQTTTIETNYFGKGNTETYDRATYPNVDSPQTQTHTYTIDWQKDAITWSVDGSVVRTLTAAAAGDYFPQTPMTLRIGIWAGGDPTEPEGTIEWAGGVTDFTKGPFTMYIESVTIKNANPGSSYTYGDNSGSADSIKISGAGSPDTTTTSAHHTTTTVPHTTTTSVHTTTTEPGTTTKPTTTTGAGSTGTETGTGTATGTPTGTATAPGGGSTGGSTSTFTTAVTTPSSTAVPGGPTTPGASGTPGTPTSSTAPAPTNGAVSSISTSGSVVALYGFVAAIVAYVL</sequence>
<dbReference type="GO" id="GO:0008843">
    <property type="term" value="F:endochitinase activity"/>
    <property type="evidence" value="ECO:0007669"/>
    <property type="project" value="UniProtKB-EC"/>
</dbReference>
<dbReference type="GO" id="GO:0005886">
    <property type="term" value="C:plasma membrane"/>
    <property type="evidence" value="ECO:0007669"/>
    <property type="project" value="UniProtKB-SubCell"/>
</dbReference>
<dbReference type="CDD" id="cd02183">
    <property type="entry name" value="GH16_fungal_CRH1_transglycosylase"/>
    <property type="match status" value="1"/>
</dbReference>
<evidence type="ECO:0000256" key="17">
    <source>
        <dbReference type="PIRSR" id="PIRSR037299-2"/>
    </source>
</evidence>
<keyword evidence="12" id="KW-0326">Glycosidase</keyword>
<dbReference type="GeneID" id="55996773"/>
<dbReference type="PROSITE" id="PS51762">
    <property type="entry name" value="GH16_2"/>
    <property type="match status" value="1"/>
</dbReference>
<keyword evidence="7 19" id="KW-0732">Signal</keyword>
<comment type="subcellular location">
    <subcellularLocation>
        <location evidence="2">Cell membrane</location>
        <topology evidence="2">Lipid-anchor</topology>
        <topology evidence="2">GPI-anchor</topology>
    </subcellularLocation>
</comment>
<feature type="active site" description="Nucleophile" evidence="16">
    <location>
        <position position="120"/>
    </location>
</feature>
<dbReference type="InterPro" id="IPR050546">
    <property type="entry name" value="Glycosyl_Hydrlase_16"/>
</dbReference>
<dbReference type="InterPro" id="IPR013320">
    <property type="entry name" value="ConA-like_dom_sf"/>
</dbReference>
<evidence type="ECO:0000256" key="7">
    <source>
        <dbReference type="ARBA" id="ARBA00022729"/>
    </source>
</evidence>
<feature type="compositionally biased region" description="Low complexity" evidence="18">
    <location>
        <begin position="341"/>
        <end position="383"/>
    </location>
</feature>
<dbReference type="GO" id="GO:0005975">
    <property type="term" value="P:carbohydrate metabolic process"/>
    <property type="evidence" value="ECO:0007669"/>
    <property type="project" value="InterPro"/>
</dbReference>